<name>A0A914ZC50_9BILA</name>
<keyword evidence="1" id="KW-0812">Transmembrane</keyword>
<feature type="transmembrane region" description="Helical" evidence="1">
    <location>
        <begin position="229"/>
        <end position="252"/>
    </location>
</feature>
<protein>
    <submittedName>
        <fullName evidence="4">Uncharacterized protein</fullName>
    </submittedName>
</protein>
<evidence type="ECO:0000313" key="3">
    <source>
        <dbReference type="Proteomes" id="UP000887577"/>
    </source>
</evidence>
<organism evidence="3 4">
    <name type="scientific">Panagrolaimus superbus</name>
    <dbReference type="NCBI Taxonomy" id="310955"/>
    <lineage>
        <taxon>Eukaryota</taxon>
        <taxon>Metazoa</taxon>
        <taxon>Ecdysozoa</taxon>
        <taxon>Nematoda</taxon>
        <taxon>Chromadorea</taxon>
        <taxon>Rhabditida</taxon>
        <taxon>Tylenchina</taxon>
        <taxon>Panagrolaimomorpha</taxon>
        <taxon>Panagrolaimoidea</taxon>
        <taxon>Panagrolaimidae</taxon>
        <taxon>Panagrolaimus</taxon>
    </lineage>
</organism>
<keyword evidence="3" id="KW-1185">Reference proteome</keyword>
<dbReference type="Proteomes" id="UP000887577">
    <property type="component" value="Unplaced"/>
</dbReference>
<evidence type="ECO:0000313" key="4">
    <source>
        <dbReference type="WBParaSite" id="PSU_v2.g7824.t1"/>
    </source>
</evidence>
<feature type="signal peptide" evidence="2">
    <location>
        <begin position="1"/>
        <end position="25"/>
    </location>
</feature>
<evidence type="ECO:0000256" key="2">
    <source>
        <dbReference type="SAM" id="SignalP"/>
    </source>
</evidence>
<dbReference type="AlphaFoldDB" id="A0A914ZC50"/>
<accession>A0A914ZC50</accession>
<evidence type="ECO:0000256" key="1">
    <source>
        <dbReference type="SAM" id="Phobius"/>
    </source>
</evidence>
<keyword evidence="2" id="KW-0732">Signal</keyword>
<sequence>MNCCCFKSFFVFFCFQLLFFDPIFAAKLQRRENSSNDSFILDGNDTVNEQQLHSDILLADGSVNGIPDGNDIRLSGYGSINLTLTDGTLQFEVCESCRGRSKVCFDTARVHSKAQCAEYSSYCKFEVKYEKDKDDGTESIFFNGLPKIIFKGDCLRPTMNWGEVPSIGIIGFKSCEPKTDGVDKMIKLYADIDASCPIKVLNAKVHVPQILSTIPPSNLSSTDSSETAVPVWAIVIMAVLGGIAVIIIIGGFV</sequence>
<keyword evidence="1" id="KW-1133">Transmembrane helix</keyword>
<feature type="chain" id="PRO_5036880204" evidence="2">
    <location>
        <begin position="26"/>
        <end position="253"/>
    </location>
</feature>
<reference evidence="4" key="1">
    <citation type="submission" date="2022-11" db="UniProtKB">
        <authorList>
            <consortium name="WormBaseParasite"/>
        </authorList>
    </citation>
    <scope>IDENTIFICATION</scope>
</reference>
<dbReference type="WBParaSite" id="PSU_v2.g7824.t1">
    <property type="protein sequence ID" value="PSU_v2.g7824.t1"/>
    <property type="gene ID" value="PSU_v2.g7824"/>
</dbReference>
<keyword evidence="1" id="KW-0472">Membrane</keyword>
<proteinExistence type="predicted"/>